<gene>
    <name evidence="2" type="ORF">PaecuDRAFT_2798</name>
</gene>
<dbReference type="AlphaFoldDB" id="E0IB71"/>
<dbReference type="eggNOG" id="ENOG50306IM">
    <property type="taxonomic scope" value="Bacteria"/>
</dbReference>
<feature type="compositionally biased region" description="Low complexity" evidence="1">
    <location>
        <begin position="15"/>
        <end position="41"/>
    </location>
</feature>
<dbReference type="RefSeq" id="WP_006038788.1">
    <property type="nucleotide sequence ID" value="NZ_AEDD01000007.1"/>
</dbReference>
<proteinExistence type="predicted"/>
<dbReference type="EMBL" id="AEDD01000007">
    <property type="protein sequence ID" value="EFM10362.1"/>
    <property type="molecule type" value="Genomic_DNA"/>
</dbReference>
<reference evidence="2 3" key="1">
    <citation type="submission" date="2010-07" db="EMBL/GenBank/DDBJ databases">
        <title>The draft genome of Paenibacillus curdlanolyticus YK9.</title>
        <authorList>
            <consortium name="US DOE Joint Genome Institute (JGI-PGF)"/>
            <person name="Lucas S."/>
            <person name="Copeland A."/>
            <person name="Lapidus A."/>
            <person name="Cheng J.-F."/>
            <person name="Bruce D."/>
            <person name="Goodwin L."/>
            <person name="Pitluck S."/>
            <person name="Land M.L."/>
            <person name="Hauser L."/>
            <person name="Chang Y.-J."/>
            <person name="Jeffries C."/>
            <person name="Anderson I.J."/>
            <person name="Johnson E."/>
            <person name="Loganathan U."/>
            <person name="Mulhopadhyay B."/>
            <person name="Kyrpides N."/>
            <person name="Woyke T.J."/>
        </authorList>
    </citation>
    <scope>NUCLEOTIDE SEQUENCE [LARGE SCALE GENOMIC DNA]</scope>
    <source>
        <strain evidence="2 3">YK9</strain>
    </source>
</reference>
<name>E0IB71_9BACL</name>
<keyword evidence="3" id="KW-1185">Reference proteome</keyword>
<evidence type="ECO:0000256" key="1">
    <source>
        <dbReference type="SAM" id="MobiDB-lite"/>
    </source>
</evidence>
<accession>E0IB71</accession>
<evidence type="ECO:0000313" key="2">
    <source>
        <dbReference type="EMBL" id="EFM10362.1"/>
    </source>
</evidence>
<dbReference type="Proteomes" id="UP000005387">
    <property type="component" value="Unassembled WGS sequence"/>
</dbReference>
<organism evidence="2 3">
    <name type="scientific">Paenibacillus curdlanolyticus YK9</name>
    <dbReference type="NCBI Taxonomy" id="717606"/>
    <lineage>
        <taxon>Bacteria</taxon>
        <taxon>Bacillati</taxon>
        <taxon>Bacillota</taxon>
        <taxon>Bacilli</taxon>
        <taxon>Bacillales</taxon>
        <taxon>Paenibacillaceae</taxon>
        <taxon>Paenibacillus</taxon>
    </lineage>
</organism>
<dbReference type="STRING" id="717606.PaecuDRAFT_2798"/>
<protein>
    <submittedName>
        <fullName evidence="2">Uncharacterized protein</fullName>
    </submittedName>
</protein>
<evidence type="ECO:0000313" key="3">
    <source>
        <dbReference type="Proteomes" id="UP000005387"/>
    </source>
</evidence>
<feature type="compositionally biased region" description="Basic and acidic residues" evidence="1">
    <location>
        <begin position="1"/>
        <end position="11"/>
    </location>
</feature>
<feature type="region of interest" description="Disordered" evidence="1">
    <location>
        <begin position="1"/>
        <end position="47"/>
    </location>
</feature>
<sequence>MSGKLPSDKQKAASKKQSLADQGQASKSAASQLQSDADSSAVTKHGL</sequence>